<dbReference type="EMBL" id="CP042433">
    <property type="protein sequence ID" value="QEC56731.1"/>
    <property type="molecule type" value="Genomic_DNA"/>
</dbReference>
<evidence type="ECO:0000313" key="3">
    <source>
        <dbReference type="EMBL" id="QEC56731.1"/>
    </source>
</evidence>
<feature type="chain" id="PRO_5022916898" description="TonB C-terminal domain-containing protein" evidence="1">
    <location>
        <begin position="19"/>
        <end position="319"/>
    </location>
</feature>
<keyword evidence="1" id="KW-0732">Signal</keyword>
<evidence type="ECO:0000259" key="2">
    <source>
        <dbReference type="Pfam" id="PF03544"/>
    </source>
</evidence>
<dbReference type="SUPFAM" id="SSF74653">
    <property type="entry name" value="TolA/TonB C-terminal domain"/>
    <property type="match status" value="1"/>
</dbReference>
<dbReference type="OrthoDB" id="1524045at2"/>
<dbReference type="KEGG" id="fgg:FSB75_12755"/>
<dbReference type="InterPro" id="IPR037682">
    <property type="entry name" value="TonB_C"/>
</dbReference>
<keyword evidence="4" id="KW-1185">Reference proteome</keyword>
<proteinExistence type="predicted"/>
<sequence>MKTLLTAAVLLLYFFAQAQKREEFFDSRFKPDNRSPYYYVITEKKDSGWYREAYYVSQRTLAMQGWYKDEACRVAHGAMNWYHTTRFPSSKGYYIDGKKEGVWFGYDEEGHMTDSSTYKNGRRIGIAYHWYNNGFLRDSLIFDGQGNGVQVSWYEDGAPASSGKWKADTLKTGRWQYYDKKANVMATEDYADGKLQVCNCYDENGKALDTALCREKEAAPAGGIYRWQNYLQHGLQSMLEAKANSREWSAGQLTVVIRFVVEKDGSLSEFKPLTNYGHGVEDAVIDIFRRAPRWTPAQQFGRPVRSYHTQPLTFEIKVQ</sequence>
<feature type="domain" description="TonB C-terminal" evidence="2">
    <location>
        <begin position="254"/>
        <end position="316"/>
    </location>
</feature>
<dbReference type="Gene3D" id="3.30.1150.10">
    <property type="match status" value="1"/>
</dbReference>
<gene>
    <name evidence="3" type="ORF">FSB75_12755</name>
</gene>
<dbReference type="Proteomes" id="UP000321204">
    <property type="component" value="Chromosome"/>
</dbReference>
<evidence type="ECO:0000256" key="1">
    <source>
        <dbReference type="SAM" id="SignalP"/>
    </source>
</evidence>
<dbReference type="RefSeq" id="WP_146788053.1">
    <property type="nucleotide sequence ID" value="NZ_BAABIO010000003.1"/>
</dbReference>
<feature type="signal peptide" evidence="1">
    <location>
        <begin position="1"/>
        <end position="18"/>
    </location>
</feature>
<dbReference type="AlphaFoldDB" id="A0A5B8UJ52"/>
<evidence type="ECO:0000313" key="4">
    <source>
        <dbReference type="Proteomes" id="UP000321204"/>
    </source>
</evidence>
<organism evidence="3 4">
    <name type="scientific">Flavisolibacter ginsenosidimutans</name>
    <dbReference type="NCBI Taxonomy" id="661481"/>
    <lineage>
        <taxon>Bacteria</taxon>
        <taxon>Pseudomonadati</taxon>
        <taxon>Bacteroidota</taxon>
        <taxon>Chitinophagia</taxon>
        <taxon>Chitinophagales</taxon>
        <taxon>Chitinophagaceae</taxon>
        <taxon>Flavisolibacter</taxon>
    </lineage>
</organism>
<accession>A0A5B8UJ52</accession>
<reference evidence="3 4" key="1">
    <citation type="journal article" date="2015" name="Int. J. Syst. Evol. Microbiol.">
        <title>Flavisolibacter ginsenosidimutans sp. nov., with ginsenoside-converting activity isolated from soil used for cultivating ginseng.</title>
        <authorList>
            <person name="Zhao Y."/>
            <person name="Liu Q."/>
            <person name="Kang M.S."/>
            <person name="Jin F."/>
            <person name="Yu H."/>
            <person name="Im W.T."/>
        </authorList>
    </citation>
    <scope>NUCLEOTIDE SEQUENCE [LARGE SCALE GENOMIC DNA]</scope>
    <source>
        <strain evidence="3 4">Gsoil 636</strain>
    </source>
</reference>
<name>A0A5B8UJ52_9BACT</name>
<dbReference type="SUPFAM" id="SSF82185">
    <property type="entry name" value="Histone H3 K4-specific methyltransferase SET7/9 N-terminal domain"/>
    <property type="match status" value="1"/>
</dbReference>
<protein>
    <recommendedName>
        <fullName evidence="2">TonB C-terminal domain-containing protein</fullName>
    </recommendedName>
</protein>
<dbReference type="Gene3D" id="3.90.930.1">
    <property type="match status" value="1"/>
</dbReference>
<dbReference type="Pfam" id="PF03544">
    <property type="entry name" value="TonB_C"/>
    <property type="match status" value="1"/>
</dbReference>
<dbReference type="GO" id="GO:0055085">
    <property type="term" value="P:transmembrane transport"/>
    <property type="evidence" value="ECO:0007669"/>
    <property type="project" value="InterPro"/>
</dbReference>